<dbReference type="AlphaFoldDB" id="A0A1H7YD38"/>
<dbReference type="EMBL" id="FOBV01000003">
    <property type="protein sequence ID" value="SEM43875.1"/>
    <property type="molecule type" value="Genomic_DNA"/>
</dbReference>
<reference evidence="3" key="1">
    <citation type="submission" date="2016-10" db="EMBL/GenBank/DDBJ databases">
        <authorList>
            <person name="Varghese N."/>
            <person name="Submissions S."/>
        </authorList>
    </citation>
    <scope>NUCLEOTIDE SEQUENCE [LARGE SCALE GENOMIC DNA]</scope>
    <source>
        <strain evidence="3">DSM 17453</strain>
    </source>
</reference>
<dbReference type="PANTHER" id="PTHR31332:SF0">
    <property type="entry name" value="7-HYDROXYMETHYL CHLOROPHYLL A REDUCTASE, CHLOROPLASTIC"/>
    <property type="match status" value="1"/>
</dbReference>
<gene>
    <name evidence="2" type="ORF">SAMN05421856_103240</name>
</gene>
<dbReference type="Pfam" id="PF04422">
    <property type="entry name" value="FrhB_FdhB_N"/>
    <property type="match status" value="1"/>
</dbReference>
<organism evidence="2 3">
    <name type="scientific">Chryseobacterium taichungense</name>
    <dbReference type="NCBI Taxonomy" id="295069"/>
    <lineage>
        <taxon>Bacteria</taxon>
        <taxon>Pseudomonadati</taxon>
        <taxon>Bacteroidota</taxon>
        <taxon>Flavobacteriia</taxon>
        <taxon>Flavobacteriales</taxon>
        <taxon>Weeksellaceae</taxon>
        <taxon>Chryseobacterium group</taxon>
        <taxon>Chryseobacterium</taxon>
    </lineage>
</organism>
<keyword evidence="3" id="KW-1185">Reference proteome</keyword>
<dbReference type="GO" id="GO:0052592">
    <property type="term" value="F:oxidoreductase activity, acting on CH or CH2 groups, with an iron-sulfur protein as acceptor"/>
    <property type="evidence" value="ECO:0007669"/>
    <property type="project" value="TreeGrafter"/>
</dbReference>
<feature type="domain" description="4Fe-4S ferredoxin-type" evidence="1">
    <location>
        <begin position="5"/>
        <end position="34"/>
    </location>
</feature>
<accession>A0A1H7YD38</accession>
<dbReference type="PROSITE" id="PS51379">
    <property type="entry name" value="4FE4S_FER_2"/>
    <property type="match status" value="1"/>
</dbReference>
<sequence>MKATIKEIVENDLCIGCGVCISESKSSKMILNNKGFWVPKIDNSFNEMAVKVCPFNPNPEKEVQDEDKLSDIFINNYKFKHNRIGKYNNVFVGYSNEYRETSSSGGVATYILEFLLKEKIVDHLFVVGQKDDRYGYQWISDVRDLEKISKTRYYPVNLEGLFEHINNKVGKIAIVGIPPFLKAIRLKQYYYPEYQEKIKFLIAIISGGVKGTFFTEYLAQKSGINGKFYNPEYRLKNLDSTAIDYSFGAFDSNNIFRKVRMQEVGNMWGTGMFNCTASDFSDDVTGELSDITLGDAWINPYRKDGKGHNVILTRSELADFIINEGIKRNELIIENIHIDSFIESQAGAFRHRQMAMKSRLNYFKSKNNLIPFKRKRLLENIPIEYKLVQKQRLKVRNRSIALWLKYKDAALFDNNIKNDIKTLKVYTKIYHKVQIIKKKLGIKSM</sequence>
<proteinExistence type="predicted"/>
<name>A0A1H7YD38_9FLAO</name>
<dbReference type="InterPro" id="IPR045220">
    <property type="entry name" value="FRHB/FDHB/HCAR-like"/>
</dbReference>
<dbReference type="InterPro" id="IPR007525">
    <property type="entry name" value="FrhB_FdhB_C"/>
</dbReference>
<dbReference type="STRING" id="295069.SAMN05421856_103240"/>
<dbReference type="Proteomes" id="UP000199450">
    <property type="component" value="Unassembled WGS sequence"/>
</dbReference>
<dbReference type="Pfam" id="PF04432">
    <property type="entry name" value="FrhB_FdhB_C"/>
    <property type="match status" value="1"/>
</dbReference>
<dbReference type="PANTHER" id="PTHR31332">
    <property type="entry name" value="7-HYDROXYMETHYL CHLOROPHYLL A REDUCTASE, CHLOROPLASTIC"/>
    <property type="match status" value="1"/>
</dbReference>
<dbReference type="InterPro" id="IPR017896">
    <property type="entry name" value="4Fe4S_Fe-S-bd"/>
</dbReference>
<dbReference type="InterPro" id="IPR007516">
    <property type="entry name" value="Co_F420_Hydgase/DH_bsu_N"/>
</dbReference>
<evidence type="ECO:0000313" key="3">
    <source>
        <dbReference type="Proteomes" id="UP000199450"/>
    </source>
</evidence>
<evidence type="ECO:0000313" key="2">
    <source>
        <dbReference type="EMBL" id="SEM43875.1"/>
    </source>
</evidence>
<evidence type="ECO:0000259" key="1">
    <source>
        <dbReference type="PROSITE" id="PS51379"/>
    </source>
</evidence>
<dbReference type="RefSeq" id="WP_089999502.1">
    <property type="nucleotide sequence ID" value="NZ_FOBV01000003.1"/>
</dbReference>
<dbReference type="OrthoDB" id="9813230at2"/>
<dbReference type="SUPFAM" id="SSF54862">
    <property type="entry name" value="4Fe-4S ferredoxins"/>
    <property type="match status" value="1"/>
</dbReference>
<protein>
    <submittedName>
        <fullName evidence="2">Coenzyme F420-reducing hydrogenase, beta subunit</fullName>
    </submittedName>
</protein>